<dbReference type="EMBL" id="JAVLET010000011">
    <property type="protein sequence ID" value="KAL0466820.1"/>
    <property type="molecule type" value="Genomic_DNA"/>
</dbReference>
<dbReference type="Proteomes" id="UP001451303">
    <property type="component" value="Unassembled WGS sequence"/>
</dbReference>
<comment type="caution">
    <text evidence="1">The sequence shown here is derived from an EMBL/GenBank/DDBJ whole genome shotgun (WGS) entry which is preliminary data.</text>
</comment>
<reference evidence="1 2" key="1">
    <citation type="submission" date="2023-09" db="EMBL/GenBank/DDBJ databases">
        <title>Multi-omics analysis of a traditional fermented food reveals byproduct-associated fungal strains for waste-to-food upcycling.</title>
        <authorList>
            <consortium name="Lawrence Berkeley National Laboratory"/>
            <person name="Rekdal V.M."/>
            <person name="Villalobos-Escobedo J.M."/>
            <person name="Rodriguez-Valeron N."/>
            <person name="Garcia M.O."/>
            <person name="Vasquez D.P."/>
            <person name="Damayanti I."/>
            <person name="Sorensen P.M."/>
            <person name="Baidoo E.E."/>
            <person name="De Carvalho A.C."/>
            <person name="Riley R."/>
            <person name="Lipzen A."/>
            <person name="He G."/>
            <person name="Yan M."/>
            <person name="Haridas S."/>
            <person name="Daum C."/>
            <person name="Yoshinaga Y."/>
            <person name="Ng V."/>
            <person name="Grigoriev I.V."/>
            <person name="Munk R."/>
            <person name="Nuraida L."/>
            <person name="Wijaya C.H."/>
            <person name="Morales P.-C."/>
            <person name="Keasling J.D."/>
        </authorList>
    </citation>
    <scope>NUCLEOTIDE SEQUENCE [LARGE SCALE GENOMIC DNA]</scope>
    <source>
        <strain evidence="1 2">FGSC 2613</strain>
    </source>
</reference>
<evidence type="ECO:0000313" key="1">
    <source>
        <dbReference type="EMBL" id="KAL0466820.1"/>
    </source>
</evidence>
<name>A0ABR3D2A6_NEUIN</name>
<keyword evidence="2" id="KW-1185">Reference proteome</keyword>
<protein>
    <submittedName>
        <fullName evidence="1">Uncharacterized protein</fullName>
    </submittedName>
</protein>
<gene>
    <name evidence="1" type="ORF">QR685DRAFT_574894</name>
</gene>
<organism evidence="1 2">
    <name type="scientific">Neurospora intermedia</name>
    <dbReference type="NCBI Taxonomy" id="5142"/>
    <lineage>
        <taxon>Eukaryota</taxon>
        <taxon>Fungi</taxon>
        <taxon>Dikarya</taxon>
        <taxon>Ascomycota</taxon>
        <taxon>Pezizomycotina</taxon>
        <taxon>Sordariomycetes</taxon>
        <taxon>Sordariomycetidae</taxon>
        <taxon>Sordariales</taxon>
        <taxon>Sordariaceae</taxon>
        <taxon>Neurospora</taxon>
    </lineage>
</organism>
<sequence length="111" mass="13642">MKVNAASNILASNNNNCYYIFKTNIFNNPYITTYYFFYRFELFKKYILIPKFKINNFYTDFTNIQNKLKPYKYFIINEKFILGIRTIYYINAYLRKWFSSANILLLIDFFN</sequence>
<proteinExistence type="predicted"/>
<evidence type="ECO:0000313" key="2">
    <source>
        <dbReference type="Proteomes" id="UP001451303"/>
    </source>
</evidence>
<accession>A0ABR3D2A6</accession>